<dbReference type="KEGG" id="ssai:N0B31_00460"/>
<proteinExistence type="predicted"/>
<dbReference type="InterPro" id="IPR011933">
    <property type="entry name" value="Double_TM_dom"/>
</dbReference>
<dbReference type="InterPro" id="IPR055829">
    <property type="entry name" value="DUF7406"/>
</dbReference>
<accession>A0A9E7U8G0</accession>
<keyword evidence="1" id="KW-0472">Membrane</keyword>
<feature type="transmembrane region" description="Helical" evidence="1">
    <location>
        <begin position="64"/>
        <end position="85"/>
    </location>
</feature>
<dbReference type="InterPro" id="IPR036465">
    <property type="entry name" value="vWFA_dom_sf"/>
</dbReference>
<dbReference type="PANTHER" id="PTHR37464:SF1">
    <property type="entry name" value="BLL2463 PROTEIN"/>
    <property type="match status" value="1"/>
</dbReference>
<dbReference type="PANTHER" id="PTHR37464">
    <property type="entry name" value="BLL2463 PROTEIN"/>
    <property type="match status" value="1"/>
</dbReference>
<dbReference type="NCBIfam" id="TIGR02226">
    <property type="entry name" value="two_anch"/>
    <property type="match status" value="1"/>
</dbReference>
<dbReference type="Proteomes" id="UP001057580">
    <property type="component" value="Chromosome"/>
</dbReference>
<feature type="domain" description="DUF7406" evidence="3">
    <location>
        <begin position="487"/>
        <end position="540"/>
    </location>
</feature>
<feature type="domain" description="DUF7407" evidence="4">
    <location>
        <begin position="224"/>
        <end position="297"/>
    </location>
</feature>
<dbReference type="RefSeq" id="WP_260593754.1">
    <property type="nucleotide sequence ID" value="NZ_CP104003.1"/>
</dbReference>
<dbReference type="SUPFAM" id="SSF53300">
    <property type="entry name" value="vWA-like"/>
    <property type="match status" value="1"/>
</dbReference>
<feature type="transmembrane region" description="Helical" evidence="1">
    <location>
        <begin position="12"/>
        <end position="29"/>
    </location>
</feature>
<dbReference type="EMBL" id="CP104003">
    <property type="protein sequence ID" value="UWM54766.1"/>
    <property type="molecule type" value="Genomic_DNA"/>
</dbReference>
<dbReference type="GeneID" id="74940848"/>
<dbReference type="AlphaFoldDB" id="A0A9E7U8G0"/>
<dbReference type="InterPro" id="IPR029062">
    <property type="entry name" value="Class_I_gatase-like"/>
</dbReference>
<sequence>MAGLSDVFLSPLGLVALLAVVPLVLLYLVRPDPTRLRLPTLEFLTASEETATDRPALSRLRRNLLLLLQALVLVSVALALASPYVTVLGSTQVEETVVVLDDSASMTVTDANGRSRFVAARAAAREARAQTTSLVTTSPAPQVRVQRAGEDDYIAALDDVTVTDAAGDLAGAVSQAIAVADEDARILVVSDFAGDDAWRNAVETARGRGYTVDVRQVGGSVDNVGIVDATYGRTDVTVSVKSYADSEVQRTVALGDQRERLTLRPGDVASVTFGVPAGDAEVRLSPGDDFPTDDRLHLAGPDRARIRVLLVTNGESRFLRTALEVLDEVELTVARPPTSVSEEYDVVVFSEVDGDRLLRSTTERATDLVRDGGGAIVVAQDDLAEVQYGSLLAVDPTGSEQNPTLRVQEDDLTAGIRFPPPDAYLTAEPPEGTRTLVQADGSPLLARGTLGEGRLLYYGYLPTASEFQFNYQYPVLWKRMVYEAGGRQPLRATNLQTGTRVAVGNDTRVVGPDDGQETVSGRVALDAAGHYRVGGQRLAASLVSEPESNVSAPALSTGPDGVVQPREEQVPRPLDLSPALALGALAFVFGEVALLRYRGDL</sequence>
<keyword evidence="1" id="KW-1133">Transmembrane helix</keyword>
<evidence type="ECO:0000313" key="6">
    <source>
        <dbReference type="EMBL" id="UWM54766.1"/>
    </source>
</evidence>
<dbReference type="InterPro" id="IPR055831">
    <property type="entry name" value="DUF7408"/>
</dbReference>
<evidence type="ECO:0000259" key="3">
    <source>
        <dbReference type="Pfam" id="PF24155"/>
    </source>
</evidence>
<dbReference type="Pfam" id="PF24156">
    <property type="entry name" value="DUF7407"/>
    <property type="match status" value="1"/>
</dbReference>
<keyword evidence="1" id="KW-0812">Transmembrane</keyword>
<organism evidence="6 7">
    <name type="scientific">Salinirubellus salinus</name>
    <dbReference type="NCBI Taxonomy" id="1364945"/>
    <lineage>
        <taxon>Archaea</taxon>
        <taxon>Methanobacteriati</taxon>
        <taxon>Methanobacteriota</taxon>
        <taxon>Stenosarchaea group</taxon>
        <taxon>Halobacteria</taxon>
        <taxon>Halobacteriales</taxon>
        <taxon>Natronomonadaceae</taxon>
        <taxon>Salinirubellus</taxon>
    </lineage>
</organism>
<reference evidence="6" key="1">
    <citation type="submission" date="2022-09" db="EMBL/GenBank/DDBJ databases">
        <title>Diverse halophilic archaea isolated from saline environments.</title>
        <authorList>
            <person name="Cui H.-L."/>
        </authorList>
    </citation>
    <scope>NUCLEOTIDE SEQUENCE</scope>
    <source>
        <strain evidence="6">ZS-35-S2</strain>
    </source>
</reference>
<name>A0A9E7U8G0_9EURY</name>
<evidence type="ECO:0000256" key="1">
    <source>
        <dbReference type="SAM" id="Phobius"/>
    </source>
</evidence>
<dbReference type="Gene3D" id="3.40.50.880">
    <property type="match status" value="1"/>
</dbReference>
<dbReference type="Pfam" id="PF24157">
    <property type="entry name" value="DUF7408"/>
    <property type="match status" value="1"/>
</dbReference>
<protein>
    <submittedName>
        <fullName evidence="6">BatA domain-containing protein</fullName>
    </submittedName>
</protein>
<dbReference type="InterPro" id="IPR024163">
    <property type="entry name" value="Aerotolerance_reg_N"/>
</dbReference>
<feature type="domain" description="Aerotolerance regulator N-terminal" evidence="2">
    <location>
        <begin position="7"/>
        <end position="83"/>
    </location>
</feature>
<dbReference type="SUPFAM" id="SSF52317">
    <property type="entry name" value="Class I glutamine amidotransferase-like"/>
    <property type="match status" value="1"/>
</dbReference>
<feature type="domain" description="DUF7408" evidence="5">
    <location>
        <begin position="307"/>
        <end position="480"/>
    </location>
</feature>
<keyword evidence="7" id="KW-1185">Reference proteome</keyword>
<evidence type="ECO:0000259" key="4">
    <source>
        <dbReference type="Pfam" id="PF24156"/>
    </source>
</evidence>
<dbReference type="Pfam" id="PF24155">
    <property type="entry name" value="DUF7406"/>
    <property type="match status" value="1"/>
</dbReference>
<evidence type="ECO:0000259" key="5">
    <source>
        <dbReference type="Pfam" id="PF24157"/>
    </source>
</evidence>
<dbReference type="Pfam" id="PF07584">
    <property type="entry name" value="BatA"/>
    <property type="match status" value="1"/>
</dbReference>
<dbReference type="InterPro" id="IPR055830">
    <property type="entry name" value="DUF7407"/>
</dbReference>
<evidence type="ECO:0000313" key="7">
    <source>
        <dbReference type="Proteomes" id="UP001057580"/>
    </source>
</evidence>
<evidence type="ECO:0000259" key="2">
    <source>
        <dbReference type="Pfam" id="PF07584"/>
    </source>
</evidence>
<gene>
    <name evidence="6" type="ORF">N0B31_00460</name>
</gene>